<protein>
    <submittedName>
        <fullName evidence="1">Uncharacterized protein</fullName>
    </submittedName>
</protein>
<accession>A0A0F8YTC9</accession>
<reference evidence="1" key="1">
    <citation type="journal article" date="2015" name="Nature">
        <title>Complex archaea that bridge the gap between prokaryotes and eukaryotes.</title>
        <authorList>
            <person name="Spang A."/>
            <person name="Saw J.H."/>
            <person name="Jorgensen S.L."/>
            <person name="Zaremba-Niedzwiedzka K."/>
            <person name="Martijn J."/>
            <person name="Lind A.E."/>
            <person name="van Eijk R."/>
            <person name="Schleper C."/>
            <person name="Guy L."/>
            <person name="Ettema T.J."/>
        </authorList>
    </citation>
    <scope>NUCLEOTIDE SEQUENCE</scope>
</reference>
<organism evidence="1">
    <name type="scientific">marine sediment metagenome</name>
    <dbReference type="NCBI Taxonomy" id="412755"/>
    <lineage>
        <taxon>unclassified sequences</taxon>
        <taxon>metagenomes</taxon>
        <taxon>ecological metagenomes</taxon>
    </lineage>
</organism>
<evidence type="ECO:0000313" key="1">
    <source>
        <dbReference type="EMBL" id="KKK84703.1"/>
    </source>
</evidence>
<comment type="caution">
    <text evidence="1">The sequence shown here is derived from an EMBL/GenBank/DDBJ whole genome shotgun (WGS) entry which is preliminary data.</text>
</comment>
<dbReference type="EMBL" id="LAZR01051652">
    <property type="protein sequence ID" value="KKK84703.1"/>
    <property type="molecule type" value="Genomic_DNA"/>
</dbReference>
<name>A0A0F8YTC9_9ZZZZ</name>
<proteinExistence type="predicted"/>
<gene>
    <name evidence="1" type="ORF">LCGC14_2780660</name>
</gene>
<sequence length="70" mass="7959">MDKAGVSDLEEMEKVLVSSLQSLKKLTPPSEEVLAAMEQDRRLLNVLKAIRRGKVTQLKLEFDLPKLPRK</sequence>
<dbReference type="AlphaFoldDB" id="A0A0F8YTC9"/>